<dbReference type="InterPro" id="IPR050508">
    <property type="entry name" value="Methyltransf_Superfamily"/>
</dbReference>
<evidence type="ECO:0000313" key="3">
    <source>
        <dbReference type="Proteomes" id="UP001149411"/>
    </source>
</evidence>
<dbReference type="Gene3D" id="3.40.50.150">
    <property type="entry name" value="Vaccinia Virus protein VP39"/>
    <property type="match status" value="1"/>
</dbReference>
<reference evidence="2" key="1">
    <citation type="submission" date="2022-09" db="EMBL/GenBank/DDBJ databases">
        <title>Haloadaptaus new haloarchaeum isolated from saline soil.</title>
        <authorList>
            <person name="Duran-Viseras A."/>
            <person name="Sanchez-Porro C."/>
            <person name="Ventosa A."/>
        </authorList>
    </citation>
    <scope>NUCLEOTIDE SEQUENCE</scope>
    <source>
        <strain evidence="2">F3-133</strain>
    </source>
</reference>
<accession>A0A9Q4C210</accession>
<organism evidence="2 3">
    <name type="scientific">Halorutilus salinus</name>
    <dbReference type="NCBI Taxonomy" id="2487751"/>
    <lineage>
        <taxon>Archaea</taxon>
        <taxon>Methanobacteriati</taxon>
        <taxon>Methanobacteriota</taxon>
        <taxon>Stenosarchaea group</taxon>
        <taxon>Halobacteria</taxon>
        <taxon>Halorutilales</taxon>
        <taxon>Halorutilaceae</taxon>
        <taxon>Halorutilus</taxon>
    </lineage>
</organism>
<dbReference type="CDD" id="cd02440">
    <property type="entry name" value="AdoMet_MTases"/>
    <property type="match status" value="1"/>
</dbReference>
<proteinExistence type="predicted"/>
<keyword evidence="3" id="KW-1185">Reference proteome</keyword>
<evidence type="ECO:0000313" key="2">
    <source>
        <dbReference type="EMBL" id="MCX2817858.1"/>
    </source>
</evidence>
<dbReference type="Pfam" id="PF08241">
    <property type="entry name" value="Methyltransf_11"/>
    <property type="match status" value="1"/>
</dbReference>
<dbReference type="InterPro" id="IPR013216">
    <property type="entry name" value="Methyltransf_11"/>
</dbReference>
<dbReference type="SUPFAM" id="SSF53335">
    <property type="entry name" value="S-adenosyl-L-methionine-dependent methyltransferases"/>
    <property type="match status" value="1"/>
</dbReference>
<feature type="domain" description="Methyltransferase type 11" evidence="1">
    <location>
        <begin position="45"/>
        <end position="128"/>
    </location>
</feature>
<name>A0A9Q4C210_9EURY</name>
<comment type="caution">
    <text evidence="2">The sequence shown here is derived from an EMBL/GenBank/DDBJ whole genome shotgun (WGS) entry which is preliminary data.</text>
</comment>
<keyword evidence="2" id="KW-0808">Transferase</keyword>
<sequence>MEPRSEPFEENTERYDVWFDEHPYAYRSELRALETLVPDDPDGVSVGVGTGRFAVPLGIGTGVDPSERMLERAKERCVETVQGVGEALPFRDGVFGTVLMVTTVCFVDDLGAALSEAHRVLRPGGRFVAGYVDRESALGQRYVEGKEENPFYREATFVSTDEIDDALTAAGFGGRRYVQTLFGAPEGMNRTDEVREGYGDGSFVGVCASRDA</sequence>
<dbReference type="GO" id="GO:0008757">
    <property type="term" value="F:S-adenosylmethionine-dependent methyltransferase activity"/>
    <property type="evidence" value="ECO:0007669"/>
    <property type="project" value="InterPro"/>
</dbReference>
<dbReference type="PANTHER" id="PTHR42912">
    <property type="entry name" value="METHYLTRANSFERASE"/>
    <property type="match status" value="1"/>
</dbReference>
<dbReference type="AlphaFoldDB" id="A0A9Q4C210"/>
<evidence type="ECO:0000259" key="1">
    <source>
        <dbReference type="Pfam" id="PF08241"/>
    </source>
</evidence>
<dbReference type="PANTHER" id="PTHR42912:SF80">
    <property type="entry name" value="METHYLTRANSFERASE DOMAIN-CONTAINING PROTEIN"/>
    <property type="match status" value="1"/>
</dbReference>
<dbReference type="EMBL" id="RKLV01000001">
    <property type="protein sequence ID" value="MCX2817858.1"/>
    <property type="molecule type" value="Genomic_DNA"/>
</dbReference>
<protein>
    <submittedName>
        <fullName evidence="2">Class I SAM-dependent methyltransferase</fullName>
    </submittedName>
</protein>
<gene>
    <name evidence="2" type="ORF">EGH25_00560</name>
</gene>
<keyword evidence="2" id="KW-0489">Methyltransferase</keyword>
<dbReference type="InterPro" id="IPR029063">
    <property type="entry name" value="SAM-dependent_MTases_sf"/>
</dbReference>
<dbReference type="GO" id="GO:0032259">
    <property type="term" value="P:methylation"/>
    <property type="evidence" value="ECO:0007669"/>
    <property type="project" value="UniProtKB-KW"/>
</dbReference>
<dbReference type="RefSeq" id="WP_266085364.1">
    <property type="nucleotide sequence ID" value="NZ_RKLV01000001.1"/>
</dbReference>
<dbReference type="Proteomes" id="UP001149411">
    <property type="component" value="Unassembled WGS sequence"/>
</dbReference>